<evidence type="ECO:0000256" key="1">
    <source>
        <dbReference type="ARBA" id="ARBA00002324"/>
    </source>
</evidence>
<evidence type="ECO:0000256" key="6">
    <source>
        <dbReference type="ARBA" id="ARBA00022723"/>
    </source>
</evidence>
<keyword evidence="11 14" id="KW-0520">NAD</keyword>
<evidence type="ECO:0000256" key="4">
    <source>
        <dbReference type="ARBA" id="ARBA00022679"/>
    </source>
</evidence>
<comment type="similarity">
    <text evidence="14">Belongs to the NadD family.</text>
</comment>
<keyword evidence="4 14" id="KW-0808">Transferase</keyword>
<dbReference type="CDD" id="cd02165">
    <property type="entry name" value="NMNAT"/>
    <property type="match status" value="1"/>
</dbReference>
<dbReference type="Pfam" id="PF01966">
    <property type="entry name" value="HD"/>
    <property type="match status" value="1"/>
</dbReference>
<protein>
    <recommendedName>
        <fullName evidence="14">Probable nicotinate-nucleotide adenylyltransferase</fullName>
        <ecNumber evidence="14">2.7.7.18</ecNumber>
    </recommendedName>
    <alternativeName>
        <fullName evidence="14">Deamido-NAD(+) diphosphorylase</fullName>
    </alternativeName>
    <alternativeName>
        <fullName evidence="14">Deamido-NAD(+) pyrophosphorylase</fullName>
    </alternativeName>
    <alternativeName>
        <fullName evidence="14">Nicotinate mononucleotide adenylyltransferase</fullName>
        <shortName evidence="14">NaMN adenylyltransferase</shortName>
    </alternativeName>
</protein>
<dbReference type="PANTHER" id="PTHR39321:SF3">
    <property type="entry name" value="PHOSPHOPANTETHEINE ADENYLYLTRANSFERASE"/>
    <property type="match status" value="1"/>
</dbReference>
<dbReference type="SUPFAM" id="SSF109604">
    <property type="entry name" value="HD-domain/PDEase-like"/>
    <property type="match status" value="1"/>
</dbReference>
<dbReference type="GO" id="GO:0005524">
    <property type="term" value="F:ATP binding"/>
    <property type="evidence" value="ECO:0007669"/>
    <property type="project" value="UniProtKB-KW"/>
</dbReference>
<dbReference type="AlphaFoldDB" id="A0A940DH52"/>
<dbReference type="GO" id="GO:0004515">
    <property type="term" value="F:nicotinate-nucleotide adenylyltransferase activity"/>
    <property type="evidence" value="ECO:0007669"/>
    <property type="project" value="UniProtKB-UniRule"/>
</dbReference>
<dbReference type="Proteomes" id="UP000727857">
    <property type="component" value="Unassembled WGS sequence"/>
</dbReference>
<keyword evidence="5 14" id="KW-0548">Nucleotidyltransferase</keyword>
<keyword evidence="3 14" id="KW-0662">Pyridine nucleotide biosynthesis</keyword>
<evidence type="ECO:0000256" key="14">
    <source>
        <dbReference type="HAMAP-Rule" id="MF_00244"/>
    </source>
</evidence>
<reference evidence="16" key="2">
    <citation type="journal article" date="2021" name="PeerJ">
        <title>Extensive microbial diversity within the chicken gut microbiome revealed by metagenomics and culture.</title>
        <authorList>
            <person name="Gilroy R."/>
            <person name="Ravi A."/>
            <person name="Getino M."/>
            <person name="Pursley I."/>
            <person name="Horton D.L."/>
            <person name="Alikhan N.F."/>
            <person name="Baker D."/>
            <person name="Gharbi K."/>
            <person name="Hall N."/>
            <person name="Watson M."/>
            <person name="Adriaenssens E.M."/>
            <person name="Foster-Nyarko E."/>
            <person name="Jarju S."/>
            <person name="Secka A."/>
            <person name="Antonio M."/>
            <person name="Oren A."/>
            <person name="Chaudhuri R.R."/>
            <person name="La Ragione R."/>
            <person name="Hildebrand F."/>
            <person name="Pallen M.J."/>
        </authorList>
    </citation>
    <scope>NUCLEOTIDE SEQUENCE</scope>
    <source>
        <strain evidence="16">517</strain>
    </source>
</reference>
<evidence type="ECO:0000256" key="5">
    <source>
        <dbReference type="ARBA" id="ARBA00022695"/>
    </source>
</evidence>
<evidence type="ECO:0000256" key="12">
    <source>
        <dbReference type="ARBA" id="ARBA00048721"/>
    </source>
</evidence>
<gene>
    <name evidence="14 16" type="primary">nadD</name>
    <name evidence="16" type="ORF">IAB16_06405</name>
</gene>
<name>A0A940DH52_9FIRM</name>
<organism evidence="16 17">
    <name type="scientific">Candidatus Stercoripulliclostridium pullicola</name>
    <dbReference type="NCBI Taxonomy" id="2840953"/>
    <lineage>
        <taxon>Bacteria</taxon>
        <taxon>Bacillati</taxon>
        <taxon>Bacillota</taxon>
        <taxon>Clostridia</taxon>
        <taxon>Eubacteriales</taxon>
        <taxon>Candidatus Stercoripulliclostridium</taxon>
    </lineage>
</organism>
<evidence type="ECO:0000256" key="8">
    <source>
        <dbReference type="ARBA" id="ARBA00022801"/>
    </source>
</evidence>
<evidence type="ECO:0000256" key="9">
    <source>
        <dbReference type="ARBA" id="ARBA00022840"/>
    </source>
</evidence>
<comment type="catalytic activity">
    <reaction evidence="13">
        <text>P(1),P(4)-bis(5'-adenosyl) tetraphosphate + H2O = 2 ADP + 2 H(+)</text>
        <dbReference type="Rhea" id="RHEA:24252"/>
        <dbReference type="ChEBI" id="CHEBI:15377"/>
        <dbReference type="ChEBI" id="CHEBI:15378"/>
        <dbReference type="ChEBI" id="CHEBI:58141"/>
        <dbReference type="ChEBI" id="CHEBI:456216"/>
        <dbReference type="EC" id="3.6.1.41"/>
    </reaction>
</comment>
<comment type="function">
    <text evidence="1 14">Catalyzes the reversible adenylation of nicotinate mononucleotide (NaMN) to nicotinic acid adenine dinucleotide (NaAD).</text>
</comment>
<keyword evidence="7 14" id="KW-0547">Nucleotide-binding</keyword>
<accession>A0A940DH52</accession>
<proteinExistence type="inferred from homology"/>
<reference evidence="16" key="1">
    <citation type="submission" date="2020-10" db="EMBL/GenBank/DDBJ databases">
        <authorList>
            <person name="Gilroy R."/>
        </authorList>
    </citation>
    <scope>NUCLEOTIDE SEQUENCE</scope>
    <source>
        <strain evidence="16">517</strain>
    </source>
</reference>
<comment type="pathway">
    <text evidence="2 14">Cofactor biosynthesis; NAD(+) biosynthesis; deamido-NAD(+) from nicotinate D-ribonucleotide: step 1/1.</text>
</comment>
<evidence type="ECO:0000256" key="3">
    <source>
        <dbReference type="ARBA" id="ARBA00022642"/>
    </source>
</evidence>
<dbReference type="GO" id="GO:0009435">
    <property type="term" value="P:NAD+ biosynthetic process"/>
    <property type="evidence" value="ECO:0007669"/>
    <property type="project" value="UniProtKB-UniRule"/>
</dbReference>
<evidence type="ECO:0000256" key="10">
    <source>
        <dbReference type="ARBA" id="ARBA00023004"/>
    </source>
</evidence>
<evidence type="ECO:0000259" key="15">
    <source>
        <dbReference type="SMART" id="SM00471"/>
    </source>
</evidence>
<comment type="catalytic activity">
    <reaction evidence="12 14">
        <text>nicotinate beta-D-ribonucleotide + ATP + H(+) = deamido-NAD(+) + diphosphate</text>
        <dbReference type="Rhea" id="RHEA:22860"/>
        <dbReference type="ChEBI" id="CHEBI:15378"/>
        <dbReference type="ChEBI" id="CHEBI:30616"/>
        <dbReference type="ChEBI" id="CHEBI:33019"/>
        <dbReference type="ChEBI" id="CHEBI:57502"/>
        <dbReference type="ChEBI" id="CHEBI:58437"/>
        <dbReference type="EC" id="2.7.7.18"/>
    </reaction>
</comment>
<dbReference type="Pfam" id="PF01467">
    <property type="entry name" value="CTP_transf_like"/>
    <property type="match status" value="1"/>
</dbReference>
<dbReference type="InterPro" id="IPR006674">
    <property type="entry name" value="HD_domain"/>
</dbReference>
<evidence type="ECO:0000313" key="16">
    <source>
        <dbReference type="EMBL" id="MBO8424635.1"/>
    </source>
</evidence>
<dbReference type="InterPro" id="IPR004821">
    <property type="entry name" value="Cyt_trans-like"/>
</dbReference>
<dbReference type="SUPFAM" id="SSF52374">
    <property type="entry name" value="Nucleotidylyl transferase"/>
    <property type="match status" value="1"/>
</dbReference>
<dbReference type="HAMAP" id="MF_00244">
    <property type="entry name" value="NaMN_adenylyltr"/>
    <property type="match status" value="1"/>
</dbReference>
<dbReference type="InterPro" id="IPR005249">
    <property type="entry name" value="YqeK"/>
</dbReference>
<dbReference type="Gene3D" id="1.10.3210.10">
    <property type="entry name" value="Hypothetical protein af1432"/>
    <property type="match status" value="1"/>
</dbReference>
<evidence type="ECO:0000256" key="7">
    <source>
        <dbReference type="ARBA" id="ARBA00022741"/>
    </source>
</evidence>
<dbReference type="NCBIfam" id="TIGR00482">
    <property type="entry name" value="nicotinate (nicotinamide) nucleotide adenylyltransferase"/>
    <property type="match status" value="1"/>
</dbReference>
<dbReference type="NCBIfam" id="TIGR00488">
    <property type="entry name" value="bis(5'-nucleosyl)-tetraphosphatase (symmetrical) YqeK"/>
    <property type="match status" value="1"/>
</dbReference>
<dbReference type="CDD" id="cd00077">
    <property type="entry name" value="HDc"/>
    <property type="match status" value="1"/>
</dbReference>
<dbReference type="EMBL" id="JADINF010000161">
    <property type="protein sequence ID" value="MBO8424635.1"/>
    <property type="molecule type" value="Genomic_DNA"/>
</dbReference>
<keyword evidence="9 14" id="KW-0067">ATP-binding</keyword>
<dbReference type="SMART" id="SM00471">
    <property type="entry name" value="HDc"/>
    <property type="match status" value="1"/>
</dbReference>
<dbReference type="GO" id="GO:0008803">
    <property type="term" value="F:bis(5'-nucleosyl)-tetraphosphatase (symmetrical) activity"/>
    <property type="evidence" value="ECO:0007669"/>
    <property type="project" value="UniProtKB-EC"/>
</dbReference>
<dbReference type="EC" id="2.7.7.18" evidence="14"/>
<comment type="caution">
    <text evidence="16">The sequence shown here is derived from an EMBL/GenBank/DDBJ whole genome shotgun (WGS) entry which is preliminary data.</text>
</comment>
<evidence type="ECO:0000256" key="13">
    <source>
        <dbReference type="ARBA" id="ARBA00049417"/>
    </source>
</evidence>
<dbReference type="GO" id="GO:0046872">
    <property type="term" value="F:metal ion binding"/>
    <property type="evidence" value="ECO:0007669"/>
    <property type="project" value="UniProtKB-KW"/>
</dbReference>
<dbReference type="InterPro" id="IPR014729">
    <property type="entry name" value="Rossmann-like_a/b/a_fold"/>
</dbReference>
<dbReference type="NCBIfam" id="TIGR00125">
    <property type="entry name" value="cyt_tran_rel"/>
    <property type="match status" value="1"/>
</dbReference>
<evidence type="ECO:0000313" key="17">
    <source>
        <dbReference type="Proteomes" id="UP000727857"/>
    </source>
</evidence>
<keyword evidence="6" id="KW-0479">Metal-binding</keyword>
<dbReference type="PANTHER" id="PTHR39321">
    <property type="entry name" value="NICOTINATE-NUCLEOTIDE ADENYLYLTRANSFERASE-RELATED"/>
    <property type="match status" value="1"/>
</dbReference>
<feature type="domain" description="HD/PDEase" evidence="15">
    <location>
        <begin position="214"/>
        <end position="332"/>
    </location>
</feature>
<keyword evidence="10" id="KW-0408">Iron</keyword>
<sequence>MKTAVLGGTFDPVHSEHIAIALNAKERYGFDRVILEPTFNPPHKHCRITPYEERLTMLRLASEEYPFIEVDETEKEMALEHAYSYLVLAELKKKFAGDELTYLIGSDSLMKFTEWRNPDKVAALIPILAVPRGDVREEAEAEAKRLNSVYAGAKISVTDFECEEVSSSVIKLYLELKDYVKAARFVPEKALRYIESKGLYSLYAPLTERLRSEMSERLFAHTVRTAEFAVGHAWSYDVDFDSAFLAAMLHDSRKQCPPLHPVESYDTDSKEVIHQYDGAEAASGVYGVKDERIIDAIRYHTTAKPDMSALGKLIFIADKLESGRSYEGVEELRALADKDIEACFRALLRHNYEYLMRSGAQIDPLTSRAYAWYNIAE</sequence>
<evidence type="ECO:0000256" key="2">
    <source>
        <dbReference type="ARBA" id="ARBA00005019"/>
    </source>
</evidence>
<dbReference type="Gene3D" id="3.40.50.620">
    <property type="entry name" value="HUPs"/>
    <property type="match status" value="1"/>
</dbReference>
<keyword evidence="8" id="KW-0378">Hydrolase</keyword>
<dbReference type="InterPro" id="IPR005248">
    <property type="entry name" value="NadD/NMNAT"/>
</dbReference>
<dbReference type="InterPro" id="IPR003607">
    <property type="entry name" value="HD/PDEase_dom"/>
</dbReference>
<evidence type="ECO:0000256" key="11">
    <source>
        <dbReference type="ARBA" id="ARBA00023027"/>
    </source>
</evidence>